<dbReference type="CDD" id="cd03114">
    <property type="entry name" value="MMAA-like"/>
    <property type="match status" value="1"/>
</dbReference>
<dbReference type="InterPro" id="IPR027417">
    <property type="entry name" value="P-loop_NTPase"/>
</dbReference>
<dbReference type="Proteomes" id="UP001515480">
    <property type="component" value="Unassembled WGS sequence"/>
</dbReference>
<dbReference type="GO" id="GO:0005737">
    <property type="term" value="C:cytoplasm"/>
    <property type="evidence" value="ECO:0007669"/>
    <property type="project" value="TreeGrafter"/>
</dbReference>
<sequence length="337" mass="36033">MADVRLLSRAILAGERAALSRGISLVESRLTTQREAARMLLKHVLPQRSASASLRIGVSGPPGTGKSTLIEALGGVLLDRGHRLAVLAIDPSSHRTGGSVMGDKTRMPRLAADRRAYIRPSPSQGTLGGVARRTEEAALLCECGGYDRVIVETVGVGQSEVAVAGMTDMFVLLVPPSSGDGLQGIKRGIMEMADAVIVTKCDGQLEPAALSVARDLRAALKLFRPRLRSWRPSVMTSSSFDRESTLKVADLIEEFHATTKASGDLVRRREEQALRAIWDHACAEVLERLPSIHGVDELVRRYARESATGDTSPSLAADAIASYVLRSASHAPDVGQS</sequence>
<evidence type="ECO:0000256" key="1">
    <source>
        <dbReference type="ARBA" id="ARBA00009625"/>
    </source>
</evidence>
<dbReference type="PANTHER" id="PTHR23408:SF3">
    <property type="entry name" value="METHYLMALONIC ACIDURIA TYPE A PROTEIN, MITOCHONDRIAL"/>
    <property type="match status" value="1"/>
</dbReference>
<name>A0AB34JUX4_PRYPA</name>
<dbReference type="GO" id="GO:0005525">
    <property type="term" value="F:GTP binding"/>
    <property type="evidence" value="ECO:0007669"/>
    <property type="project" value="InterPro"/>
</dbReference>
<proteinExistence type="inferred from homology"/>
<dbReference type="SUPFAM" id="SSF52540">
    <property type="entry name" value="P-loop containing nucleoside triphosphate hydrolases"/>
    <property type="match status" value="1"/>
</dbReference>
<dbReference type="Gene3D" id="3.40.50.300">
    <property type="entry name" value="P-loop containing nucleotide triphosphate hydrolases"/>
    <property type="match status" value="1"/>
</dbReference>
<dbReference type="InterPro" id="IPR005129">
    <property type="entry name" value="GTPase_ArgK"/>
</dbReference>
<evidence type="ECO:0000313" key="3">
    <source>
        <dbReference type="Proteomes" id="UP001515480"/>
    </source>
</evidence>
<dbReference type="Gene3D" id="1.20.5.170">
    <property type="match status" value="1"/>
</dbReference>
<dbReference type="AlphaFoldDB" id="A0AB34JUX4"/>
<dbReference type="PANTHER" id="PTHR23408">
    <property type="entry name" value="METHYLMALONYL-COA MUTASE"/>
    <property type="match status" value="1"/>
</dbReference>
<comment type="similarity">
    <text evidence="1">Belongs to the SIMIBI class G3E GTPase family. ArgK/MeaB subfamily.</text>
</comment>
<evidence type="ECO:0000313" key="2">
    <source>
        <dbReference type="EMBL" id="KAL1524229.1"/>
    </source>
</evidence>
<dbReference type="NCBIfam" id="TIGR00750">
    <property type="entry name" value="lao"/>
    <property type="match status" value="1"/>
</dbReference>
<dbReference type="GO" id="GO:0003924">
    <property type="term" value="F:GTPase activity"/>
    <property type="evidence" value="ECO:0007669"/>
    <property type="project" value="InterPro"/>
</dbReference>
<dbReference type="EMBL" id="JBGBPQ010000005">
    <property type="protein sequence ID" value="KAL1524229.1"/>
    <property type="molecule type" value="Genomic_DNA"/>
</dbReference>
<dbReference type="Gene3D" id="1.10.287.130">
    <property type="match status" value="1"/>
</dbReference>
<keyword evidence="3" id="KW-1185">Reference proteome</keyword>
<evidence type="ECO:0008006" key="4">
    <source>
        <dbReference type="Google" id="ProtNLM"/>
    </source>
</evidence>
<protein>
    <recommendedName>
        <fullName evidence="4">AAA+ ATPase domain-containing protein</fullName>
    </recommendedName>
</protein>
<reference evidence="2 3" key="1">
    <citation type="journal article" date="2024" name="Science">
        <title>Giant polyketide synthase enzymes in the biosynthesis of giant marine polyether toxins.</title>
        <authorList>
            <person name="Fallon T.R."/>
            <person name="Shende V.V."/>
            <person name="Wierzbicki I.H."/>
            <person name="Pendleton A.L."/>
            <person name="Watervoot N.F."/>
            <person name="Auber R.P."/>
            <person name="Gonzalez D.J."/>
            <person name="Wisecaver J.H."/>
            <person name="Moore B.S."/>
        </authorList>
    </citation>
    <scope>NUCLEOTIDE SEQUENCE [LARGE SCALE GENOMIC DNA]</scope>
    <source>
        <strain evidence="2 3">12B1</strain>
    </source>
</reference>
<gene>
    <name evidence="2" type="ORF">AB1Y20_019135</name>
</gene>
<dbReference type="NCBIfam" id="NF006958">
    <property type="entry name" value="PRK09435.1"/>
    <property type="match status" value="1"/>
</dbReference>
<organism evidence="2 3">
    <name type="scientific">Prymnesium parvum</name>
    <name type="common">Toxic golden alga</name>
    <dbReference type="NCBI Taxonomy" id="97485"/>
    <lineage>
        <taxon>Eukaryota</taxon>
        <taxon>Haptista</taxon>
        <taxon>Haptophyta</taxon>
        <taxon>Prymnesiophyceae</taxon>
        <taxon>Prymnesiales</taxon>
        <taxon>Prymnesiaceae</taxon>
        <taxon>Prymnesium</taxon>
    </lineage>
</organism>
<comment type="caution">
    <text evidence="2">The sequence shown here is derived from an EMBL/GenBank/DDBJ whole genome shotgun (WGS) entry which is preliminary data.</text>
</comment>
<accession>A0AB34JUX4</accession>
<dbReference type="Pfam" id="PF03308">
    <property type="entry name" value="MeaB"/>
    <property type="match status" value="1"/>
</dbReference>